<evidence type="ECO:0000256" key="1">
    <source>
        <dbReference type="ARBA" id="ARBA00005384"/>
    </source>
</evidence>
<dbReference type="InterPro" id="IPR015424">
    <property type="entry name" value="PyrdxlP-dep_Trfase"/>
</dbReference>
<dbReference type="PANTHER" id="PTHR46577:SF1">
    <property type="entry name" value="HTH-TYPE TRANSCRIPTIONAL REGULATORY PROTEIN GABR"/>
    <property type="match status" value="1"/>
</dbReference>
<evidence type="ECO:0000256" key="2">
    <source>
        <dbReference type="ARBA" id="ARBA00022898"/>
    </source>
</evidence>
<dbReference type="InterPro" id="IPR036390">
    <property type="entry name" value="WH_DNA-bd_sf"/>
</dbReference>
<dbReference type="InterPro" id="IPR000524">
    <property type="entry name" value="Tscrpt_reg_HTH_GntR"/>
</dbReference>
<evidence type="ECO:0000313" key="8">
    <source>
        <dbReference type="Proteomes" id="UP001262410"/>
    </source>
</evidence>
<organism evidence="7 8">
    <name type="scientific">Inquilinus ginsengisoli</name>
    <dbReference type="NCBI Taxonomy" id="363840"/>
    <lineage>
        <taxon>Bacteria</taxon>
        <taxon>Pseudomonadati</taxon>
        <taxon>Pseudomonadota</taxon>
        <taxon>Alphaproteobacteria</taxon>
        <taxon>Rhodospirillales</taxon>
        <taxon>Rhodospirillaceae</taxon>
        <taxon>Inquilinus</taxon>
    </lineage>
</organism>
<feature type="domain" description="HTH gntR-type" evidence="6">
    <location>
        <begin position="11"/>
        <end position="79"/>
    </location>
</feature>
<sequence>MWSPSLEGRSPVRYLAIVEAIADAIAAGSLRPGERLPTHRDLAWHLKLNVSTVTQAYREAARRHLVSGEVGRGTYVLAASREAALFGLKAGAGGRPDVIDLSTNVPAIDPDATDLAAALAAIAAEGRIDAALAYHPPALLQRARVAGATWLAARGLHLRPADVVPCAGAQAALAAALLQLCPPGAPVLVEDLAFPGLKAAARWLRLPLHGVAMDGEGMLPDALDRAVRATGATVAVLVPNLQNPTGTVMGPARQAEIAAVADRHGLWLVEDDVYGALTDRPPLVALLPERGVLVTSLSKSVAAGLRFGLIAGASEPVYALADQIHATSWPLAPLMGEVACRWIEDGTAARRLAWQRAEIAARHAQARRALPGFVAPDGPPSPHLWLPLADGAGAAASCLAAGVEVVASDLFAVTREAPQGLRISLAAAAGRAELAEALTRLQGVVGVGL</sequence>
<dbReference type="Proteomes" id="UP001262410">
    <property type="component" value="Unassembled WGS sequence"/>
</dbReference>
<keyword evidence="4 7" id="KW-0238">DNA-binding</keyword>
<dbReference type="RefSeq" id="WP_309800437.1">
    <property type="nucleotide sequence ID" value="NZ_JAVDPW010000012.1"/>
</dbReference>
<evidence type="ECO:0000313" key="7">
    <source>
        <dbReference type="EMBL" id="MDR6293455.1"/>
    </source>
</evidence>
<dbReference type="GO" id="GO:0003677">
    <property type="term" value="F:DNA binding"/>
    <property type="evidence" value="ECO:0007669"/>
    <property type="project" value="UniProtKB-KW"/>
</dbReference>
<evidence type="ECO:0000256" key="3">
    <source>
        <dbReference type="ARBA" id="ARBA00023015"/>
    </source>
</evidence>
<dbReference type="InterPro" id="IPR015421">
    <property type="entry name" value="PyrdxlP-dep_Trfase_major"/>
</dbReference>
<evidence type="ECO:0000256" key="5">
    <source>
        <dbReference type="ARBA" id="ARBA00023163"/>
    </source>
</evidence>
<dbReference type="Pfam" id="PF00155">
    <property type="entry name" value="Aminotran_1_2"/>
    <property type="match status" value="1"/>
</dbReference>
<dbReference type="CDD" id="cd00609">
    <property type="entry name" value="AAT_like"/>
    <property type="match status" value="1"/>
</dbReference>
<gene>
    <name evidence="7" type="ORF">E9232_006006</name>
</gene>
<evidence type="ECO:0000256" key="4">
    <source>
        <dbReference type="ARBA" id="ARBA00023125"/>
    </source>
</evidence>
<reference evidence="7 8" key="1">
    <citation type="submission" date="2023-07" db="EMBL/GenBank/DDBJ databases">
        <title>Sorghum-associated microbial communities from plants grown in Nebraska, USA.</title>
        <authorList>
            <person name="Schachtman D."/>
        </authorList>
    </citation>
    <scope>NUCLEOTIDE SEQUENCE [LARGE SCALE GENOMIC DNA]</scope>
    <source>
        <strain evidence="7 8">584</strain>
    </source>
</reference>
<name>A0ABU1JXV6_9PROT</name>
<dbReference type="PROSITE" id="PS50949">
    <property type="entry name" value="HTH_GNTR"/>
    <property type="match status" value="1"/>
</dbReference>
<evidence type="ECO:0000259" key="6">
    <source>
        <dbReference type="PROSITE" id="PS50949"/>
    </source>
</evidence>
<comment type="caution">
    <text evidence="7">The sequence shown here is derived from an EMBL/GenBank/DDBJ whole genome shotgun (WGS) entry which is preliminary data.</text>
</comment>
<dbReference type="SUPFAM" id="SSF46785">
    <property type="entry name" value="Winged helix' DNA-binding domain"/>
    <property type="match status" value="1"/>
</dbReference>
<dbReference type="EMBL" id="JAVDPW010000012">
    <property type="protein sequence ID" value="MDR6293455.1"/>
    <property type="molecule type" value="Genomic_DNA"/>
</dbReference>
<comment type="similarity">
    <text evidence="1">In the C-terminal section; belongs to the class-I pyridoxal-phosphate-dependent aminotransferase family.</text>
</comment>
<keyword evidence="2" id="KW-0663">Pyridoxal phosphate</keyword>
<accession>A0ABU1JXV6</accession>
<keyword evidence="5" id="KW-0804">Transcription</keyword>
<proteinExistence type="inferred from homology"/>
<dbReference type="Gene3D" id="3.40.640.10">
    <property type="entry name" value="Type I PLP-dependent aspartate aminotransferase-like (Major domain)"/>
    <property type="match status" value="1"/>
</dbReference>
<dbReference type="SUPFAM" id="SSF53383">
    <property type="entry name" value="PLP-dependent transferases"/>
    <property type="match status" value="1"/>
</dbReference>
<dbReference type="PANTHER" id="PTHR46577">
    <property type="entry name" value="HTH-TYPE TRANSCRIPTIONAL REGULATORY PROTEIN GABR"/>
    <property type="match status" value="1"/>
</dbReference>
<keyword evidence="8" id="KW-1185">Reference proteome</keyword>
<dbReference type="InterPro" id="IPR036388">
    <property type="entry name" value="WH-like_DNA-bd_sf"/>
</dbReference>
<dbReference type="InterPro" id="IPR051446">
    <property type="entry name" value="HTH_trans_reg/aminotransferase"/>
</dbReference>
<dbReference type="InterPro" id="IPR004839">
    <property type="entry name" value="Aminotransferase_I/II_large"/>
</dbReference>
<dbReference type="Gene3D" id="1.10.10.10">
    <property type="entry name" value="Winged helix-like DNA-binding domain superfamily/Winged helix DNA-binding domain"/>
    <property type="match status" value="1"/>
</dbReference>
<keyword evidence="3" id="KW-0805">Transcription regulation</keyword>
<protein>
    <submittedName>
        <fullName evidence="7">DNA-binding transcriptional MocR family regulator</fullName>
    </submittedName>
</protein>
<dbReference type="Pfam" id="PF00392">
    <property type="entry name" value="GntR"/>
    <property type="match status" value="1"/>
</dbReference>
<dbReference type="SMART" id="SM00345">
    <property type="entry name" value="HTH_GNTR"/>
    <property type="match status" value="1"/>
</dbReference>
<dbReference type="CDD" id="cd07377">
    <property type="entry name" value="WHTH_GntR"/>
    <property type="match status" value="1"/>
</dbReference>